<dbReference type="OrthoDB" id="2882462at2"/>
<accession>A0A1H9T8Z3</accession>
<dbReference type="AlphaFoldDB" id="A0A1H9T8Z3"/>
<gene>
    <name evidence="1" type="ORF">SAMN05518684_105190</name>
</gene>
<dbReference type="RefSeq" id="WP_093049954.1">
    <property type="nucleotide sequence ID" value="NZ_FOGT01000005.1"/>
</dbReference>
<dbReference type="Proteomes" id="UP000198571">
    <property type="component" value="Unassembled WGS sequence"/>
</dbReference>
<organism evidence="1 2">
    <name type="scientific">Salipaludibacillus aurantiacus</name>
    <dbReference type="NCBI Taxonomy" id="1601833"/>
    <lineage>
        <taxon>Bacteria</taxon>
        <taxon>Bacillati</taxon>
        <taxon>Bacillota</taxon>
        <taxon>Bacilli</taxon>
        <taxon>Bacillales</taxon>
        <taxon>Bacillaceae</taxon>
    </lineage>
</organism>
<dbReference type="EMBL" id="FOGT01000005">
    <property type="protein sequence ID" value="SER93715.1"/>
    <property type="molecule type" value="Genomic_DNA"/>
</dbReference>
<keyword evidence="2" id="KW-1185">Reference proteome</keyword>
<protein>
    <recommendedName>
        <fullName evidence="3">Lipoprotein</fullName>
    </recommendedName>
</protein>
<reference evidence="2" key="1">
    <citation type="submission" date="2016-10" db="EMBL/GenBank/DDBJ databases">
        <authorList>
            <person name="Varghese N."/>
            <person name="Submissions S."/>
        </authorList>
    </citation>
    <scope>NUCLEOTIDE SEQUENCE [LARGE SCALE GENOMIC DNA]</scope>
    <source>
        <strain evidence="2">S9</strain>
    </source>
</reference>
<dbReference type="PROSITE" id="PS51257">
    <property type="entry name" value="PROKAR_LIPOPROTEIN"/>
    <property type="match status" value="1"/>
</dbReference>
<evidence type="ECO:0008006" key="3">
    <source>
        <dbReference type="Google" id="ProtNLM"/>
    </source>
</evidence>
<sequence length="258" mass="29831">MKQFIVCFFVLVLTGCQTEPFFHSENMKEPSYENTTIEKAPFILSFKSISHNQNDSQLLFVAEHTDKTQISESDYQFLFPEFIADSEDIKYEIKNAEITHDQINGEPLDSHQMGITLGITSPPANPDNAFFHIPLYIVPRLFEHGYPFKLESSHINMAKMGDLRLMNVKVEDRSLSFDLIDEHPGYNEENFSYLFTKTLSNEVVHPMFTRVDTNEAGYNVELEFAQPISLPSLISIERTTVDLPKWRFSFVIPMENDR</sequence>
<name>A0A1H9T8Z3_9BACI</name>
<proteinExistence type="predicted"/>
<evidence type="ECO:0000313" key="1">
    <source>
        <dbReference type="EMBL" id="SER93715.1"/>
    </source>
</evidence>
<evidence type="ECO:0000313" key="2">
    <source>
        <dbReference type="Proteomes" id="UP000198571"/>
    </source>
</evidence>